<organism evidence="1 2">
    <name type="scientific">Gigaspora margarita</name>
    <dbReference type="NCBI Taxonomy" id="4874"/>
    <lineage>
        <taxon>Eukaryota</taxon>
        <taxon>Fungi</taxon>
        <taxon>Fungi incertae sedis</taxon>
        <taxon>Mucoromycota</taxon>
        <taxon>Glomeromycotina</taxon>
        <taxon>Glomeromycetes</taxon>
        <taxon>Diversisporales</taxon>
        <taxon>Gigasporaceae</taxon>
        <taxon>Gigaspora</taxon>
    </lineage>
</organism>
<evidence type="ECO:0000313" key="2">
    <source>
        <dbReference type="Proteomes" id="UP000789901"/>
    </source>
</evidence>
<dbReference type="EMBL" id="CAJVQB010101641">
    <property type="protein sequence ID" value="CAG8850546.1"/>
    <property type="molecule type" value="Genomic_DNA"/>
</dbReference>
<accession>A0ABN7X8C8</accession>
<name>A0ABN7X8C8_GIGMA</name>
<feature type="non-terminal residue" evidence="1">
    <location>
        <position position="112"/>
    </location>
</feature>
<protein>
    <submittedName>
        <fullName evidence="1">33864_t:CDS:1</fullName>
    </submittedName>
</protein>
<evidence type="ECO:0000313" key="1">
    <source>
        <dbReference type="EMBL" id="CAG8850546.1"/>
    </source>
</evidence>
<reference evidence="1 2" key="1">
    <citation type="submission" date="2021-06" db="EMBL/GenBank/DDBJ databases">
        <authorList>
            <person name="Kallberg Y."/>
            <person name="Tangrot J."/>
            <person name="Rosling A."/>
        </authorList>
    </citation>
    <scope>NUCLEOTIDE SEQUENCE [LARGE SCALE GENOMIC DNA]</scope>
    <source>
        <strain evidence="1 2">120-4 pot B 10/14</strain>
    </source>
</reference>
<keyword evidence="2" id="KW-1185">Reference proteome</keyword>
<comment type="caution">
    <text evidence="1">The sequence shown here is derived from an EMBL/GenBank/DDBJ whole genome shotgun (WGS) entry which is preliminary data.</text>
</comment>
<proteinExistence type="predicted"/>
<sequence length="112" mass="13127">KLTPEENAQLTRTEKIQRHKPCGYCYVVVCIDSSLNYEIISYDLYRGPDALKKFVDTIEKELLEIQTDLSALAEMIMEPNNYKRYNEATKCWICMKPFVDPLPEILQQFEEA</sequence>
<gene>
    <name evidence="1" type="ORF">GMARGA_LOCUS40268</name>
</gene>
<feature type="non-terminal residue" evidence="1">
    <location>
        <position position="1"/>
    </location>
</feature>
<dbReference type="Proteomes" id="UP000789901">
    <property type="component" value="Unassembled WGS sequence"/>
</dbReference>